<dbReference type="SUPFAM" id="SSF109604">
    <property type="entry name" value="HD-domain/PDEase-like"/>
    <property type="match status" value="1"/>
</dbReference>
<dbReference type="InterPro" id="IPR003607">
    <property type="entry name" value="HD/PDEase_dom"/>
</dbReference>
<dbReference type="GO" id="GO:0006203">
    <property type="term" value="P:dGTP catabolic process"/>
    <property type="evidence" value="ECO:0007669"/>
    <property type="project" value="TreeGrafter"/>
</dbReference>
<dbReference type="GO" id="GO:0008832">
    <property type="term" value="F:dGTPase activity"/>
    <property type="evidence" value="ECO:0007669"/>
    <property type="project" value="TreeGrafter"/>
</dbReference>
<reference evidence="2 3" key="1">
    <citation type="journal article" date="2016" name="Gut Pathog.">
        <title>Whole genome sequencing of "Faecalibaculum rodentium" ALO17, isolated from C57BL/6J laboratory mouse feces.</title>
        <authorList>
            <person name="Lim S."/>
            <person name="Chang D.H."/>
            <person name="Ahn S."/>
            <person name="Kim B.C."/>
        </authorList>
    </citation>
    <scope>NUCLEOTIDE SEQUENCE [LARGE SCALE GENOMIC DNA]</scope>
    <source>
        <strain evidence="2 3">Alo17</strain>
    </source>
</reference>
<accession>A0A140DZ44</accession>
<keyword evidence="2" id="KW-0378">Hydrolase</keyword>
<dbReference type="Pfam" id="PF01966">
    <property type="entry name" value="HD"/>
    <property type="match status" value="1"/>
</dbReference>
<evidence type="ECO:0000313" key="3">
    <source>
        <dbReference type="Proteomes" id="UP000069771"/>
    </source>
</evidence>
<dbReference type="SMART" id="SM00471">
    <property type="entry name" value="HDc"/>
    <property type="match status" value="1"/>
</dbReference>
<sequence length="412" mass="47366">MPGSNLNEPRVLRDPVHGYIHITSPVIWRLLDTPEFQRLRRIRQLGGVFQVYHTAEHSRFSHSLGVYEIVRRMTEEVPDIGGSLSRQEKLVVLCAALLHDVGHGPYSHSFERLSHCSHEQMTMRLILENTDIHTVLAEADPSLPAQVAAVIQGTCPNPLLCDLISSQLDADRMDYLLRDAYETGTSYGTFDLERILRCLRVKNGRLCIKESGMHSVEDYIMARYHMYWQVYLHPVARAYEVMLQLFFDRYSEVRSQLKIDLLENVFRLSELTCFLELDDYRLVTGLQQASVSDDRILADLADRLLNRRLFDWIEEPDPSQEFQIRQRLEQAGLPTLFYLREDVSGSKVYLPYHEDRAQIRVLCADGEVRNLSHQSAIVSALDTMKPSVSRRLYFPKEAGLCLQNEAAGGKND</sequence>
<feature type="domain" description="HD" evidence="1">
    <location>
        <begin position="59"/>
        <end position="176"/>
    </location>
</feature>
<name>A0A140DZ44_9FIRM</name>
<dbReference type="PANTHER" id="PTHR11373:SF4">
    <property type="entry name" value="DEOXYNUCLEOSIDE TRIPHOSPHATE TRIPHOSPHOHYDROLASE SAMHD1"/>
    <property type="match status" value="1"/>
</dbReference>
<dbReference type="PATRIC" id="fig|1702221.3.peg.2715"/>
<evidence type="ECO:0000313" key="2">
    <source>
        <dbReference type="EMBL" id="AMK55921.1"/>
    </source>
</evidence>
<dbReference type="KEGG" id="fro:AALO17_27870"/>
<dbReference type="InterPro" id="IPR050135">
    <property type="entry name" value="dGTPase-like"/>
</dbReference>
<dbReference type="PROSITE" id="PS51831">
    <property type="entry name" value="HD"/>
    <property type="match status" value="1"/>
</dbReference>
<dbReference type="InterPro" id="IPR045509">
    <property type="entry name" value="HD_assoc_2"/>
</dbReference>
<organism evidence="2 3">
    <name type="scientific">Faecalibaculum rodentium</name>
    <dbReference type="NCBI Taxonomy" id="1702221"/>
    <lineage>
        <taxon>Bacteria</taxon>
        <taxon>Bacillati</taxon>
        <taxon>Bacillota</taxon>
        <taxon>Erysipelotrichia</taxon>
        <taxon>Erysipelotrichales</taxon>
        <taxon>Erysipelotrichaceae</taxon>
        <taxon>Faecalibaculum</taxon>
    </lineage>
</organism>
<gene>
    <name evidence="2" type="ORF">AALO17_27870</name>
</gene>
<evidence type="ECO:0000259" key="1">
    <source>
        <dbReference type="PROSITE" id="PS51831"/>
    </source>
</evidence>
<dbReference type="AlphaFoldDB" id="A0A140DZ44"/>
<dbReference type="STRING" id="1702221.AALO17_27870"/>
<dbReference type="Gene3D" id="1.10.3210.10">
    <property type="entry name" value="Hypothetical protein af1432"/>
    <property type="match status" value="1"/>
</dbReference>
<dbReference type="EMBL" id="CP011391">
    <property type="protein sequence ID" value="AMK55921.1"/>
    <property type="molecule type" value="Genomic_DNA"/>
</dbReference>
<dbReference type="InterPro" id="IPR006674">
    <property type="entry name" value="HD_domain"/>
</dbReference>
<keyword evidence="3" id="KW-1185">Reference proteome</keyword>
<dbReference type="CDD" id="cd00077">
    <property type="entry name" value="HDc"/>
    <property type="match status" value="1"/>
</dbReference>
<dbReference type="Pfam" id="PF19276">
    <property type="entry name" value="HD_assoc_2"/>
    <property type="match status" value="1"/>
</dbReference>
<protein>
    <submittedName>
        <fullName evidence="2">Phosphohydrolase</fullName>
    </submittedName>
</protein>
<proteinExistence type="predicted"/>
<dbReference type="OrthoDB" id="9803619at2"/>
<dbReference type="Proteomes" id="UP000069771">
    <property type="component" value="Chromosome"/>
</dbReference>
<dbReference type="RefSeq" id="WP_067560309.1">
    <property type="nucleotide sequence ID" value="NZ_CAMTBT010000005.1"/>
</dbReference>
<dbReference type="PANTHER" id="PTHR11373">
    <property type="entry name" value="DEOXYNUCLEOSIDE TRIPHOSPHATE TRIPHOSPHOHYDROLASE"/>
    <property type="match status" value="1"/>
</dbReference>